<feature type="compositionally biased region" description="Basic and acidic residues" evidence="1">
    <location>
        <begin position="39"/>
        <end position="53"/>
    </location>
</feature>
<feature type="region of interest" description="Disordered" evidence="1">
    <location>
        <begin position="25"/>
        <end position="63"/>
    </location>
</feature>
<name>A0AAV8RSU1_ENSVE</name>
<dbReference type="AlphaFoldDB" id="A0AAV8RSU1"/>
<evidence type="ECO:0000256" key="1">
    <source>
        <dbReference type="SAM" id="MobiDB-lite"/>
    </source>
</evidence>
<proteinExistence type="predicted"/>
<evidence type="ECO:0000313" key="3">
    <source>
        <dbReference type="Proteomes" id="UP001222027"/>
    </source>
</evidence>
<keyword evidence="3" id="KW-1185">Reference proteome</keyword>
<comment type="caution">
    <text evidence="2">The sequence shown here is derived from an EMBL/GenBank/DDBJ whole genome shotgun (WGS) entry which is preliminary data.</text>
</comment>
<accession>A0AAV8RSU1</accession>
<protein>
    <submittedName>
        <fullName evidence="2">Uncharacterized protein</fullName>
    </submittedName>
</protein>
<gene>
    <name evidence="2" type="ORF">OPV22_006161</name>
</gene>
<organism evidence="2 3">
    <name type="scientific">Ensete ventricosum</name>
    <name type="common">Abyssinian banana</name>
    <name type="synonym">Musa ensete</name>
    <dbReference type="NCBI Taxonomy" id="4639"/>
    <lineage>
        <taxon>Eukaryota</taxon>
        <taxon>Viridiplantae</taxon>
        <taxon>Streptophyta</taxon>
        <taxon>Embryophyta</taxon>
        <taxon>Tracheophyta</taxon>
        <taxon>Spermatophyta</taxon>
        <taxon>Magnoliopsida</taxon>
        <taxon>Liliopsida</taxon>
        <taxon>Zingiberales</taxon>
        <taxon>Musaceae</taxon>
        <taxon>Ensete</taxon>
    </lineage>
</organism>
<sequence length="103" mass="11356">MQWNHTLASTAPDWAPPFYTLVTDPTSDATRKGGAHATPDCRTERGAEEKRIEDAEEGIGTLRSSTRDPLVEIPSGWPSLLLMVPGKKSVLPSFKRLIRVLDL</sequence>
<dbReference type="EMBL" id="JAQQAF010000002">
    <property type="protein sequence ID" value="KAJ8505275.1"/>
    <property type="molecule type" value="Genomic_DNA"/>
</dbReference>
<dbReference type="Proteomes" id="UP001222027">
    <property type="component" value="Unassembled WGS sequence"/>
</dbReference>
<reference evidence="2 3" key="1">
    <citation type="submission" date="2022-12" db="EMBL/GenBank/DDBJ databases">
        <title>Chromosome-scale assembly of the Ensete ventricosum genome.</title>
        <authorList>
            <person name="Dussert Y."/>
            <person name="Stocks J."/>
            <person name="Wendawek A."/>
            <person name="Woldeyes F."/>
            <person name="Nichols R.A."/>
            <person name="Borrell J.S."/>
        </authorList>
    </citation>
    <scope>NUCLEOTIDE SEQUENCE [LARGE SCALE GENOMIC DNA]</scope>
    <source>
        <strain evidence="3">cv. Maze</strain>
        <tissue evidence="2">Seeds</tissue>
    </source>
</reference>
<evidence type="ECO:0000313" key="2">
    <source>
        <dbReference type="EMBL" id="KAJ8505275.1"/>
    </source>
</evidence>